<sequence length="564" mass="63946">MLHPLSMFISQCDRGVNDSSAALYWYRGDCHHQGNIRLPRTPLAEAIAQTLMQQLVADERYRCEGKMFGVLLVEDALGQPWVLKAFSGLLKGKSDVEGWVPLISGRDRSQLGEANCITLEESRTLLLLDDLKHRLLALNNIPERQQYAVLQQEFETRLHILSVCHRQRKQSRDDQRQRLTQILVGETLAQSLEVLNDESRRDGLERRQLKQERDANLLPLRHVIDQANHQIGKLKQQRKTLSQALQAQMQRAYWLTNFLGESRSLHQLMPYGAVPTGTGDCCAPKLLHYAATHQLKPLAMAEFWWGASSANGDKVEGNFYGACRDRCQPLMGFLLSGLSLSRLSVSGLSQHLEPSALDLPIIYEDEWLLVVNKPSGLLSVPGRYRHTQDSVVSRLQCAIANREIFAVHRLDQDTSGLLLLAHDRATYQILSQQFQQRRVHKVYEAILAESIESRQGMIELPLWSDPCDRPKQKVDWQRGKPSATRFQVSDRAPQGCRLEFVPLTGRTHQIRVHAADKSGIGVPILGDRLYGSAAATRLHLHARELTFDHPRRGQRLHLQAATPF</sequence>
<keyword evidence="4" id="KW-0175">Coiled coil</keyword>
<evidence type="ECO:0000256" key="1">
    <source>
        <dbReference type="ARBA" id="ARBA00000073"/>
    </source>
</evidence>
<accession>A0A8J8CJI3</accession>
<dbReference type="Gene3D" id="3.30.2350.10">
    <property type="entry name" value="Pseudouridine synthase"/>
    <property type="match status" value="1"/>
</dbReference>
<organism evidence="6 7">
    <name type="scientific">Myxacorys almedinensis A</name>
    <dbReference type="NCBI Taxonomy" id="2690445"/>
    <lineage>
        <taxon>Bacteria</taxon>
        <taxon>Bacillati</taxon>
        <taxon>Cyanobacteriota</taxon>
        <taxon>Cyanophyceae</taxon>
        <taxon>Leptolyngbyales</taxon>
        <taxon>Leptolyngbyaceae</taxon>
        <taxon>Myxacorys</taxon>
        <taxon>Myxacorys almedinensis</taxon>
    </lineage>
</organism>
<dbReference type="GO" id="GO:0003723">
    <property type="term" value="F:RNA binding"/>
    <property type="evidence" value="ECO:0007669"/>
    <property type="project" value="InterPro"/>
</dbReference>
<feature type="domain" description="Pseudouridine synthase RsuA/RluA-like" evidence="5">
    <location>
        <begin position="368"/>
        <end position="515"/>
    </location>
</feature>
<dbReference type="AlphaFoldDB" id="A0A8J8CJI3"/>
<dbReference type="GO" id="GO:0009982">
    <property type="term" value="F:pseudouridine synthase activity"/>
    <property type="evidence" value="ECO:0007669"/>
    <property type="project" value="InterPro"/>
</dbReference>
<dbReference type="SUPFAM" id="SSF55120">
    <property type="entry name" value="Pseudouridine synthase"/>
    <property type="match status" value="1"/>
</dbReference>
<evidence type="ECO:0000256" key="4">
    <source>
        <dbReference type="SAM" id="Coils"/>
    </source>
</evidence>
<comment type="catalytic activity">
    <reaction evidence="1">
        <text>a uridine in RNA = a pseudouridine in RNA</text>
        <dbReference type="Rhea" id="RHEA:48348"/>
        <dbReference type="Rhea" id="RHEA-COMP:12068"/>
        <dbReference type="Rhea" id="RHEA-COMP:12069"/>
        <dbReference type="ChEBI" id="CHEBI:65314"/>
        <dbReference type="ChEBI" id="CHEBI:65315"/>
    </reaction>
</comment>
<keyword evidence="7" id="KW-1185">Reference proteome</keyword>
<evidence type="ECO:0000259" key="5">
    <source>
        <dbReference type="Pfam" id="PF00849"/>
    </source>
</evidence>
<dbReference type="EMBL" id="WVIE01000018">
    <property type="protein sequence ID" value="NDJ18694.1"/>
    <property type="molecule type" value="Genomic_DNA"/>
</dbReference>
<proteinExistence type="predicted"/>
<evidence type="ECO:0000256" key="2">
    <source>
        <dbReference type="ARBA" id="ARBA00031870"/>
    </source>
</evidence>
<comment type="caution">
    <text evidence="6">The sequence shown here is derived from an EMBL/GenBank/DDBJ whole genome shotgun (WGS) entry which is preliminary data.</text>
</comment>
<name>A0A8J8CJI3_9CYAN</name>
<dbReference type="InterPro" id="IPR020103">
    <property type="entry name" value="PsdUridine_synth_cat_dom_sf"/>
</dbReference>
<gene>
    <name evidence="6" type="ORF">GS601_15595</name>
</gene>
<dbReference type="GO" id="GO:0000455">
    <property type="term" value="P:enzyme-directed rRNA pseudouridine synthesis"/>
    <property type="evidence" value="ECO:0007669"/>
    <property type="project" value="TreeGrafter"/>
</dbReference>
<dbReference type="InterPro" id="IPR006224">
    <property type="entry name" value="PsdUridine_synth_RluA-like_CS"/>
</dbReference>
<dbReference type="PANTHER" id="PTHR21600:SF89">
    <property type="entry name" value="RIBOSOMAL LARGE SUBUNIT PSEUDOURIDINE SYNTHASE A"/>
    <property type="match status" value="1"/>
</dbReference>
<dbReference type="CDD" id="cd02869">
    <property type="entry name" value="PseudoU_synth_RluA_like"/>
    <property type="match status" value="1"/>
</dbReference>
<dbReference type="Proteomes" id="UP000646053">
    <property type="component" value="Unassembled WGS sequence"/>
</dbReference>
<protein>
    <recommendedName>
        <fullName evidence="2">RNA pseudouridylate synthase</fullName>
    </recommendedName>
    <alternativeName>
        <fullName evidence="3">RNA-uridine isomerase</fullName>
    </alternativeName>
</protein>
<feature type="coiled-coil region" evidence="4">
    <location>
        <begin position="224"/>
        <end position="251"/>
    </location>
</feature>
<reference evidence="6" key="1">
    <citation type="submission" date="2019-12" db="EMBL/GenBank/DDBJ databases">
        <title>High-Quality draft genome sequences of three cyanobacteria isolated from the limestone walls of the Old Cathedral of Coimbra.</title>
        <authorList>
            <person name="Tiago I."/>
            <person name="Soares F."/>
            <person name="Portugal A."/>
        </authorList>
    </citation>
    <scope>NUCLEOTIDE SEQUENCE</scope>
    <source>
        <strain evidence="6">A</strain>
    </source>
</reference>
<dbReference type="PROSITE" id="PS01129">
    <property type="entry name" value="PSI_RLU"/>
    <property type="match status" value="1"/>
</dbReference>
<dbReference type="PANTHER" id="PTHR21600">
    <property type="entry name" value="MITOCHONDRIAL RNA PSEUDOURIDINE SYNTHASE"/>
    <property type="match status" value="1"/>
</dbReference>
<dbReference type="Pfam" id="PF00849">
    <property type="entry name" value="PseudoU_synth_2"/>
    <property type="match status" value="1"/>
</dbReference>
<dbReference type="GO" id="GO:0140098">
    <property type="term" value="F:catalytic activity, acting on RNA"/>
    <property type="evidence" value="ECO:0007669"/>
    <property type="project" value="UniProtKB-ARBA"/>
</dbReference>
<evidence type="ECO:0000313" key="6">
    <source>
        <dbReference type="EMBL" id="NDJ18694.1"/>
    </source>
</evidence>
<dbReference type="InterPro" id="IPR006145">
    <property type="entry name" value="PsdUridine_synth_RsuA/RluA"/>
</dbReference>
<evidence type="ECO:0000256" key="3">
    <source>
        <dbReference type="ARBA" id="ARBA00033164"/>
    </source>
</evidence>
<dbReference type="InterPro" id="IPR050188">
    <property type="entry name" value="RluA_PseudoU_synthase"/>
</dbReference>
<evidence type="ECO:0000313" key="7">
    <source>
        <dbReference type="Proteomes" id="UP000646053"/>
    </source>
</evidence>
<dbReference type="RefSeq" id="WP_162424213.1">
    <property type="nucleotide sequence ID" value="NZ_WVIE01000018.1"/>
</dbReference>